<dbReference type="InterPro" id="IPR007365">
    <property type="entry name" value="TFR-like_dimer_dom"/>
</dbReference>
<sequence length="1045" mass="116908">MPSVASQLSIDDFLAREQLMSDEASNGQNSLRTSRSSLIKRKKTGDVRNQWLPVAFAASLFGILATVSLLLVLACLAIKQKPCEEHRTPNSILLRENGDELDRVSKELSASFDPVRIRHNMRWMAETSHIAGTVENAALIRRLTDEYIRLGFKVKTYNYSVLLNYPDFENPNTIKVEKEDGVWWRLSRGRGHPSGPPQAVNEVIRLPNVAYKIALHLETHSAPHLVKRYSKLARKGTKTHIGISTELFQQLDGRSEVWWNAYSANGSVESRIVYCNFGTAEDFKTLEEMGISIEGAIVLIRYGALVRSEKVMEAERRGAIGAILYSDPAQYATSSKNITFPHSSSLPGSAAQRGSVGRAPGDPLTPLLPALPYVTRTETIESLRRKKLLPGIPVTPIGYDDAQRIMEYMDGPTVTRNDWIGGLSTYKWLSRRKFQLNVRSRFAKRTITNIIAVLEGNEEPDRWVMLGNHVDAWGKTFPHSSSLPGSAAQRGSVGRAPGDPLTPLLPALPYVTRTETIESLRRKKLLPGIPVTPVGYDDAQRIMEYMDGPTVTRSDWIGGLSTYKWLSRRKFQLNVRSRFAKRTITNIIAVLEGNEEPDRWVMLGNHVDAWGKGAIDPISGTAVQLEVARVAAKVFGSSPPRRSLVFCHWDAEEFGLIGSSEWIEQRLGVLQRRGVAYINVDHIAGGTSLDIKAVPLLYRTIVEASQRTPYSGASSGESLLDSWRHFRRRGPFVGDRAVPEIGLPAGGSDYQRFITFAGIPAADVKLEPKPGQSYALYHTMFETPWTVENLIDPNFSSLTSVGQLWIEIVHRLASSLVIPFNVLDYAQSLVVLFHKAEGHLSKMNLTIASSWFETPWTVENLIDPNFSSLTSVGQLWIEIVHRLASSLVIPFNVLDYAQSLVVLFHKAEGHLSKMNLTVASSWLPNKLHSLKDALRRLQTAARRIQMEAQDITNGVIDVSIQRLDSINSRLQYIERSFLDQTTENPYYRHLVFSPSSHSTRFSSFSSILDPALDYHLSHNETYLHNLAMAITKVQYAVETAIDTLH</sequence>
<dbReference type="GO" id="GO:0004180">
    <property type="term" value="F:carboxypeptidase activity"/>
    <property type="evidence" value="ECO:0007669"/>
    <property type="project" value="TreeGrafter"/>
</dbReference>
<keyword evidence="3" id="KW-1133">Transmembrane helix</keyword>
<keyword evidence="8" id="KW-1185">Reference proteome</keyword>
<dbReference type="Pfam" id="PF04253">
    <property type="entry name" value="TFR_dimer"/>
    <property type="match status" value="1"/>
</dbReference>
<feature type="transmembrane region" description="Helical" evidence="3">
    <location>
        <begin position="51"/>
        <end position="74"/>
    </location>
</feature>
<evidence type="ECO:0000259" key="4">
    <source>
        <dbReference type="Pfam" id="PF02225"/>
    </source>
</evidence>
<dbReference type="InterPro" id="IPR007484">
    <property type="entry name" value="Peptidase_M28"/>
</dbReference>
<dbReference type="Gene3D" id="1.20.930.40">
    <property type="entry name" value="Transferrin receptor-like, dimerisation domain"/>
    <property type="match status" value="1"/>
</dbReference>
<dbReference type="Gene3D" id="3.40.630.10">
    <property type="entry name" value="Zn peptidases"/>
    <property type="match status" value="1"/>
</dbReference>
<dbReference type="InterPro" id="IPR003137">
    <property type="entry name" value="PA_domain"/>
</dbReference>
<feature type="domain" description="Peptidase M28" evidence="6">
    <location>
        <begin position="586"/>
        <end position="785"/>
    </location>
</feature>
<dbReference type="AlphaFoldDB" id="A0A368FQC7"/>
<dbReference type="PANTHER" id="PTHR10404:SF46">
    <property type="entry name" value="VACUOLAR PROTEIN SORTING-ASSOCIATED PROTEIN 70"/>
    <property type="match status" value="1"/>
</dbReference>
<evidence type="ECO:0000259" key="6">
    <source>
        <dbReference type="Pfam" id="PF04389"/>
    </source>
</evidence>
<keyword evidence="3" id="KW-0812">Transmembrane</keyword>
<evidence type="ECO:0000259" key="5">
    <source>
        <dbReference type="Pfam" id="PF04253"/>
    </source>
</evidence>
<comment type="caution">
    <text evidence="7">The sequence shown here is derived from an EMBL/GenBank/DDBJ whole genome shotgun (WGS) entry which is preliminary data.</text>
</comment>
<dbReference type="STRING" id="29170.A0A368FQC7"/>
<dbReference type="InterPro" id="IPR046450">
    <property type="entry name" value="PA_dom_sf"/>
</dbReference>
<dbReference type="SUPFAM" id="SSF52025">
    <property type="entry name" value="PA domain"/>
    <property type="match status" value="2"/>
</dbReference>
<feature type="domain" description="PA" evidence="4">
    <location>
        <begin position="275"/>
        <end position="350"/>
    </location>
</feature>
<protein>
    <submittedName>
        <fullName evidence="7">PA domain protein</fullName>
    </submittedName>
</protein>
<evidence type="ECO:0000313" key="7">
    <source>
        <dbReference type="EMBL" id="RCN32397.1"/>
    </source>
</evidence>
<reference evidence="7 8" key="1">
    <citation type="submission" date="2014-10" db="EMBL/GenBank/DDBJ databases">
        <title>Draft genome of the hookworm Ancylostoma caninum.</title>
        <authorList>
            <person name="Mitreva M."/>
        </authorList>
    </citation>
    <scope>NUCLEOTIDE SEQUENCE [LARGE SCALE GENOMIC DNA]</scope>
    <source>
        <strain evidence="7 8">Baltimore</strain>
    </source>
</reference>
<dbReference type="Proteomes" id="UP000252519">
    <property type="component" value="Unassembled WGS sequence"/>
</dbReference>
<proteinExistence type="inferred from homology"/>
<feature type="domain" description="Transferrin receptor-like dimerisation" evidence="5">
    <location>
        <begin position="926"/>
        <end position="1044"/>
    </location>
</feature>
<dbReference type="InterPro" id="IPR039373">
    <property type="entry name" value="Peptidase_M28B"/>
</dbReference>
<dbReference type="PANTHER" id="PTHR10404">
    <property type="entry name" value="N-ACETYLATED-ALPHA-LINKED ACIDIC DIPEPTIDASE"/>
    <property type="match status" value="1"/>
</dbReference>
<comment type="similarity">
    <text evidence="1">Belongs to the peptidase M28 family. M28B subfamily.</text>
</comment>
<dbReference type="SUPFAM" id="SSF47672">
    <property type="entry name" value="Transferrin receptor-like dimerisation domain"/>
    <property type="match status" value="1"/>
</dbReference>
<evidence type="ECO:0000256" key="3">
    <source>
        <dbReference type="SAM" id="Phobius"/>
    </source>
</evidence>
<dbReference type="EMBL" id="JOJR01001100">
    <property type="protein sequence ID" value="RCN32397.1"/>
    <property type="molecule type" value="Genomic_DNA"/>
</dbReference>
<dbReference type="SUPFAM" id="SSF53187">
    <property type="entry name" value="Zn-dependent exopeptidases"/>
    <property type="match status" value="2"/>
</dbReference>
<dbReference type="InterPro" id="IPR036757">
    <property type="entry name" value="TFR-like_dimer_dom_sf"/>
</dbReference>
<accession>A0A368FQC7</accession>
<gene>
    <name evidence="7" type="ORF">ANCCAN_21795</name>
</gene>
<dbReference type="Pfam" id="PF04389">
    <property type="entry name" value="Peptidase_M28"/>
    <property type="match status" value="1"/>
</dbReference>
<dbReference type="FunFam" id="3.40.630.10:FF:000101">
    <property type="entry name" value="N-acetylated alpha-linked acidic dipeptidase like 1"/>
    <property type="match status" value="1"/>
</dbReference>
<keyword evidence="3" id="KW-0472">Membrane</keyword>
<dbReference type="OrthoDB" id="5841748at2759"/>
<dbReference type="Gene3D" id="3.50.30.30">
    <property type="match status" value="1"/>
</dbReference>
<evidence type="ECO:0000256" key="1">
    <source>
        <dbReference type="ARBA" id="ARBA00005634"/>
    </source>
</evidence>
<evidence type="ECO:0000256" key="2">
    <source>
        <dbReference type="SAM" id="MobiDB-lite"/>
    </source>
</evidence>
<evidence type="ECO:0000313" key="8">
    <source>
        <dbReference type="Proteomes" id="UP000252519"/>
    </source>
</evidence>
<name>A0A368FQC7_ANCCA</name>
<dbReference type="Pfam" id="PF02225">
    <property type="entry name" value="PA"/>
    <property type="match status" value="1"/>
</dbReference>
<feature type="region of interest" description="Disordered" evidence="2">
    <location>
        <begin position="342"/>
        <end position="363"/>
    </location>
</feature>
<organism evidence="7 8">
    <name type="scientific">Ancylostoma caninum</name>
    <name type="common">Dog hookworm</name>
    <dbReference type="NCBI Taxonomy" id="29170"/>
    <lineage>
        <taxon>Eukaryota</taxon>
        <taxon>Metazoa</taxon>
        <taxon>Ecdysozoa</taxon>
        <taxon>Nematoda</taxon>
        <taxon>Chromadorea</taxon>
        <taxon>Rhabditida</taxon>
        <taxon>Rhabditina</taxon>
        <taxon>Rhabditomorpha</taxon>
        <taxon>Strongyloidea</taxon>
        <taxon>Ancylostomatidae</taxon>
        <taxon>Ancylostomatinae</taxon>
        <taxon>Ancylostoma</taxon>
    </lineage>
</organism>